<reference evidence="8" key="1">
    <citation type="submission" date="2023-01" db="EMBL/GenBank/DDBJ databases">
        <title>Metagenome sequencing of chrysophaentin producing Chrysophaeum taylorii.</title>
        <authorList>
            <person name="Davison J."/>
            <person name="Bewley C."/>
        </authorList>
    </citation>
    <scope>NUCLEOTIDE SEQUENCE</scope>
    <source>
        <strain evidence="8">NIES-1699</strain>
    </source>
</reference>
<sequence length="257" mass="26554">MIGKVDLRAVVAEFLAMAMFVVIGCGVASANGAFDAASRLVVANAFGIGILVLAYTFAAHSGAQINCAVTFSLVLGGNLDPIQGVANFVAQMAGSLLGGLVLCAIFPCSEDMTGNLGTNIVNPAYGNSHAFAGETFGTFLLCLVVWETAVSKFSISGNIAPLAIGFAVFLAHILLLPIDGCSINPTRSFGPAIVSYVRDCESYVSGGMKDLWVFWVGPLFGAAIAAAVKVFFAKPKFKETTAPGGDEGKDIIPSNDV</sequence>
<keyword evidence="3 6" id="KW-0812">Transmembrane</keyword>
<dbReference type="PROSITE" id="PS51257">
    <property type="entry name" value="PROKAR_LIPOPROTEIN"/>
    <property type="match status" value="1"/>
</dbReference>
<dbReference type="PANTHER" id="PTHR19139">
    <property type="entry name" value="AQUAPORIN TRANSPORTER"/>
    <property type="match status" value="1"/>
</dbReference>
<dbReference type="GO" id="GO:0005886">
    <property type="term" value="C:plasma membrane"/>
    <property type="evidence" value="ECO:0007669"/>
    <property type="project" value="TreeGrafter"/>
</dbReference>
<feature type="transmembrane region" description="Helical" evidence="7">
    <location>
        <begin position="88"/>
        <end position="107"/>
    </location>
</feature>
<evidence type="ECO:0000256" key="6">
    <source>
        <dbReference type="RuleBase" id="RU000477"/>
    </source>
</evidence>
<dbReference type="PANTHER" id="PTHR19139:SF199">
    <property type="entry name" value="MIP17260P"/>
    <property type="match status" value="1"/>
</dbReference>
<feature type="transmembrane region" description="Helical" evidence="7">
    <location>
        <begin position="127"/>
        <end position="146"/>
    </location>
</feature>
<gene>
    <name evidence="8" type="ORF">CTAYLR_000506</name>
</gene>
<dbReference type="Proteomes" id="UP001230188">
    <property type="component" value="Unassembled WGS sequence"/>
</dbReference>
<evidence type="ECO:0000256" key="5">
    <source>
        <dbReference type="ARBA" id="ARBA00023136"/>
    </source>
</evidence>
<evidence type="ECO:0000313" key="8">
    <source>
        <dbReference type="EMBL" id="KAJ8605242.1"/>
    </source>
</evidence>
<dbReference type="InterPro" id="IPR034294">
    <property type="entry name" value="Aquaporin_transptr"/>
</dbReference>
<proteinExistence type="inferred from homology"/>
<accession>A0AAD7UI13</accession>
<dbReference type="EMBL" id="JAQMWT010000317">
    <property type="protein sequence ID" value="KAJ8605242.1"/>
    <property type="molecule type" value="Genomic_DNA"/>
</dbReference>
<keyword evidence="9" id="KW-1185">Reference proteome</keyword>
<comment type="similarity">
    <text evidence="2 6">Belongs to the MIP/aquaporin (TC 1.A.8) family.</text>
</comment>
<feature type="transmembrane region" description="Helical" evidence="7">
    <location>
        <begin position="12"/>
        <end position="34"/>
    </location>
</feature>
<protein>
    <recommendedName>
        <fullName evidence="10">Aquaporin</fullName>
    </recommendedName>
</protein>
<dbReference type="InterPro" id="IPR000425">
    <property type="entry name" value="MIP"/>
</dbReference>
<evidence type="ECO:0000256" key="2">
    <source>
        <dbReference type="ARBA" id="ARBA00006175"/>
    </source>
</evidence>
<feature type="transmembrane region" description="Helical" evidence="7">
    <location>
        <begin position="212"/>
        <end position="232"/>
    </location>
</feature>
<evidence type="ECO:0000256" key="1">
    <source>
        <dbReference type="ARBA" id="ARBA00004141"/>
    </source>
</evidence>
<dbReference type="InterPro" id="IPR023271">
    <property type="entry name" value="Aquaporin-like"/>
</dbReference>
<keyword evidence="4 7" id="KW-1133">Transmembrane helix</keyword>
<dbReference type="Gene3D" id="1.20.1080.10">
    <property type="entry name" value="Glycerol uptake facilitator protein"/>
    <property type="match status" value="1"/>
</dbReference>
<comment type="subcellular location">
    <subcellularLocation>
        <location evidence="1">Membrane</location>
        <topology evidence="1">Multi-pass membrane protein</topology>
    </subcellularLocation>
</comment>
<feature type="transmembrane region" description="Helical" evidence="7">
    <location>
        <begin position="158"/>
        <end position="178"/>
    </location>
</feature>
<dbReference type="PRINTS" id="PR00783">
    <property type="entry name" value="MINTRINSICP"/>
</dbReference>
<dbReference type="Pfam" id="PF00230">
    <property type="entry name" value="MIP"/>
    <property type="match status" value="1"/>
</dbReference>
<keyword evidence="6" id="KW-0813">Transport</keyword>
<organism evidence="8 9">
    <name type="scientific">Chrysophaeum taylorii</name>
    <dbReference type="NCBI Taxonomy" id="2483200"/>
    <lineage>
        <taxon>Eukaryota</taxon>
        <taxon>Sar</taxon>
        <taxon>Stramenopiles</taxon>
        <taxon>Ochrophyta</taxon>
        <taxon>Pelagophyceae</taxon>
        <taxon>Pelagomonadales</taxon>
        <taxon>Pelagomonadaceae</taxon>
        <taxon>Chrysophaeum</taxon>
    </lineage>
</organism>
<dbReference type="GO" id="GO:0015250">
    <property type="term" value="F:water channel activity"/>
    <property type="evidence" value="ECO:0007669"/>
    <property type="project" value="TreeGrafter"/>
</dbReference>
<evidence type="ECO:0008006" key="10">
    <source>
        <dbReference type="Google" id="ProtNLM"/>
    </source>
</evidence>
<dbReference type="SUPFAM" id="SSF81338">
    <property type="entry name" value="Aquaporin-like"/>
    <property type="match status" value="1"/>
</dbReference>
<evidence type="ECO:0000256" key="7">
    <source>
        <dbReference type="SAM" id="Phobius"/>
    </source>
</evidence>
<keyword evidence="5 7" id="KW-0472">Membrane</keyword>
<evidence type="ECO:0000256" key="4">
    <source>
        <dbReference type="ARBA" id="ARBA00022989"/>
    </source>
</evidence>
<evidence type="ECO:0000256" key="3">
    <source>
        <dbReference type="ARBA" id="ARBA00022692"/>
    </source>
</evidence>
<name>A0AAD7UI13_9STRA</name>
<comment type="caution">
    <text evidence="8">The sequence shown here is derived from an EMBL/GenBank/DDBJ whole genome shotgun (WGS) entry which is preliminary data.</text>
</comment>
<evidence type="ECO:0000313" key="9">
    <source>
        <dbReference type="Proteomes" id="UP001230188"/>
    </source>
</evidence>
<feature type="transmembrane region" description="Helical" evidence="7">
    <location>
        <begin position="46"/>
        <end position="76"/>
    </location>
</feature>
<dbReference type="AlphaFoldDB" id="A0AAD7UI13"/>